<protein>
    <submittedName>
        <fullName evidence="2">Uncharacterized protein</fullName>
    </submittedName>
</protein>
<dbReference type="Proteomes" id="UP001596203">
    <property type="component" value="Unassembled WGS sequence"/>
</dbReference>
<accession>A0ABW1K804</accession>
<dbReference type="RefSeq" id="WP_377420796.1">
    <property type="nucleotide sequence ID" value="NZ_JBHSPR010000008.1"/>
</dbReference>
<dbReference type="EMBL" id="JBHSPR010000008">
    <property type="protein sequence ID" value="MFC6016953.1"/>
    <property type="molecule type" value="Genomic_DNA"/>
</dbReference>
<keyword evidence="1" id="KW-1133">Transmembrane helix</keyword>
<evidence type="ECO:0000313" key="2">
    <source>
        <dbReference type="EMBL" id="MFC6016953.1"/>
    </source>
</evidence>
<gene>
    <name evidence="2" type="ORF">ACFP2T_12140</name>
</gene>
<proteinExistence type="predicted"/>
<keyword evidence="1" id="KW-0812">Transmembrane</keyword>
<reference evidence="3" key="1">
    <citation type="journal article" date="2019" name="Int. J. Syst. Evol. Microbiol.">
        <title>The Global Catalogue of Microorganisms (GCM) 10K type strain sequencing project: providing services to taxonomists for standard genome sequencing and annotation.</title>
        <authorList>
            <consortium name="The Broad Institute Genomics Platform"/>
            <consortium name="The Broad Institute Genome Sequencing Center for Infectious Disease"/>
            <person name="Wu L."/>
            <person name="Ma J."/>
        </authorList>
    </citation>
    <scope>NUCLEOTIDE SEQUENCE [LARGE SCALE GENOMIC DNA]</scope>
    <source>
        <strain evidence="3">ZS-35-S2</strain>
    </source>
</reference>
<name>A0ABW1K804_9ACTN</name>
<evidence type="ECO:0000313" key="3">
    <source>
        <dbReference type="Proteomes" id="UP001596203"/>
    </source>
</evidence>
<feature type="transmembrane region" description="Helical" evidence="1">
    <location>
        <begin position="39"/>
        <end position="58"/>
    </location>
</feature>
<comment type="caution">
    <text evidence="2">The sequence shown here is derived from an EMBL/GenBank/DDBJ whole genome shotgun (WGS) entry which is preliminary data.</text>
</comment>
<organism evidence="2 3">
    <name type="scientific">Plantactinospora solaniradicis</name>
    <dbReference type="NCBI Taxonomy" id="1723736"/>
    <lineage>
        <taxon>Bacteria</taxon>
        <taxon>Bacillati</taxon>
        <taxon>Actinomycetota</taxon>
        <taxon>Actinomycetes</taxon>
        <taxon>Micromonosporales</taxon>
        <taxon>Micromonosporaceae</taxon>
        <taxon>Plantactinospora</taxon>
    </lineage>
</organism>
<feature type="transmembrane region" description="Helical" evidence="1">
    <location>
        <begin position="64"/>
        <end position="82"/>
    </location>
</feature>
<keyword evidence="3" id="KW-1185">Reference proteome</keyword>
<sequence>MSTSPDPRIDGRSRATASSGIAGRLRQDLRQDLRQGRNLDLYIAVAVAVVIAALGVFGVVDAKVLAASTLAVLAVMAISGLASRHEVDGVRTALNRIAANEAGEVAAERFLSSRPPAVDTEIATATDIAIVGVTLTRTVRDMLPVLDRRLRAGARVRVVLIDTDSGANVEAVARSRKADTPEFYRNRVSATLDLLRVLASSGTSESALQIRLLPFVPTFGLCLVDADDVHGRIRVEMYQHRTLEPNPTFGLRADRDAWWYGLFKGQFETMWESARELEPGTGGRAVGGGNN</sequence>
<evidence type="ECO:0000256" key="1">
    <source>
        <dbReference type="SAM" id="Phobius"/>
    </source>
</evidence>
<keyword evidence="1" id="KW-0472">Membrane</keyword>